<reference evidence="1" key="1">
    <citation type="submission" date="2018-06" db="EMBL/GenBank/DDBJ databases">
        <authorList>
            <person name="Zhirakovskaya E."/>
        </authorList>
    </citation>
    <scope>NUCLEOTIDE SEQUENCE</scope>
</reference>
<name>A0A3B0Y384_9ZZZZ</name>
<dbReference type="InterPro" id="IPR011250">
    <property type="entry name" value="OMP/PagP_B-barrel"/>
</dbReference>
<accession>A0A3B0Y384</accession>
<dbReference type="AlphaFoldDB" id="A0A3B0Y384"/>
<protein>
    <recommendedName>
        <fullName evidence="2">Outer membrane protein beta-barrel domain-containing protein</fullName>
    </recommendedName>
</protein>
<dbReference type="SUPFAM" id="SSF56925">
    <property type="entry name" value="OMPA-like"/>
    <property type="match status" value="1"/>
</dbReference>
<sequence>MLVYERNTSHISADFREFIIITRLIIKIKYDFRMAVCILLAGLLLSVEVAQAEKAYLRVEQSRPSDKNDLTITTIGGLTFEDNMYAHADLSYLDSELNGRGATLDFGTGFAFDWDVSLFLGVGISFGYNWDDESLIATYYPETGIVVDITDNIGLTMSVRRIFNLYDQDEDVIMLGVVFR</sequence>
<organism evidence="1">
    <name type="scientific">hydrothermal vent metagenome</name>
    <dbReference type="NCBI Taxonomy" id="652676"/>
    <lineage>
        <taxon>unclassified sequences</taxon>
        <taxon>metagenomes</taxon>
        <taxon>ecological metagenomes</taxon>
    </lineage>
</organism>
<evidence type="ECO:0008006" key="2">
    <source>
        <dbReference type="Google" id="ProtNLM"/>
    </source>
</evidence>
<evidence type="ECO:0000313" key="1">
    <source>
        <dbReference type="EMBL" id="VAW70067.1"/>
    </source>
</evidence>
<gene>
    <name evidence="1" type="ORF">MNBD_GAMMA10-860</name>
</gene>
<proteinExistence type="predicted"/>
<dbReference type="EMBL" id="UOFJ01000490">
    <property type="protein sequence ID" value="VAW70067.1"/>
    <property type="molecule type" value="Genomic_DNA"/>
</dbReference>